<sequence>MVSVYDVPADALIEDVADRLADRIEEPEWINFAKTGQTRELPPQQDDFWHVRAASLLRKVAKEGPIGVDRLATEYGGRKRGSNRYRVAGNSSATGSKNVIRTALQQLEAEGLVETAKGQGRRISPEGQSFLDNAADEVLEDLDRPELERYA</sequence>
<dbReference type="Pfam" id="PF01090">
    <property type="entry name" value="Ribosomal_S19e"/>
    <property type="match status" value="1"/>
</dbReference>
<evidence type="ECO:0000256" key="3">
    <source>
        <dbReference type="ARBA" id="ARBA00023274"/>
    </source>
</evidence>
<dbReference type="STRING" id="660517.SAMN04487946_101706"/>
<dbReference type="Gene3D" id="1.10.10.10">
    <property type="entry name" value="Winged helix-like DNA-binding domain superfamily/Winged helix DNA-binding domain"/>
    <property type="match status" value="1"/>
</dbReference>
<organism evidence="6 7">
    <name type="scientific">Halobellus clavatus</name>
    <dbReference type="NCBI Taxonomy" id="660517"/>
    <lineage>
        <taxon>Archaea</taxon>
        <taxon>Methanobacteriati</taxon>
        <taxon>Methanobacteriota</taxon>
        <taxon>Stenosarchaea group</taxon>
        <taxon>Halobacteria</taxon>
        <taxon>Halobacteriales</taxon>
        <taxon>Haloferacaceae</taxon>
        <taxon>Halobellus</taxon>
    </lineage>
</organism>
<keyword evidence="2 4" id="KW-0689">Ribosomal protein</keyword>
<dbReference type="AlphaFoldDB" id="A0A1H3DPP8"/>
<dbReference type="InterPro" id="IPR027548">
    <property type="entry name" value="Ribosomal_eS19_archaeal"/>
</dbReference>
<reference evidence="7" key="1">
    <citation type="submission" date="2016-10" db="EMBL/GenBank/DDBJ databases">
        <authorList>
            <person name="Varghese N."/>
            <person name="Submissions S."/>
        </authorList>
    </citation>
    <scope>NUCLEOTIDE SEQUENCE [LARGE SCALE GENOMIC DNA]</scope>
    <source>
        <strain evidence="7">CGMCC 1.10118</strain>
    </source>
</reference>
<comment type="subunit">
    <text evidence="4">Part of the 30S ribosomal subunit.</text>
</comment>
<evidence type="ECO:0000256" key="4">
    <source>
        <dbReference type="HAMAP-Rule" id="MF_01474"/>
    </source>
</evidence>
<dbReference type="SMART" id="SM01413">
    <property type="entry name" value="Ribosomal_S19e"/>
    <property type="match status" value="1"/>
</dbReference>
<dbReference type="GO" id="GO:0022627">
    <property type="term" value="C:cytosolic small ribosomal subunit"/>
    <property type="evidence" value="ECO:0007669"/>
    <property type="project" value="TreeGrafter"/>
</dbReference>
<dbReference type="GO" id="GO:0003735">
    <property type="term" value="F:structural constituent of ribosome"/>
    <property type="evidence" value="ECO:0007669"/>
    <property type="project" value="InterPro"/>
</dbReference>
<gene>
    <name evidence="4" type="primary">rps19e</name>
    <name evidence="6" type="ORF">SAMN04487946_101706</name>
</gene>
<dbReference type="InterPro" id="IPR001266">
    <property type="entry name" value="Ribosomal_eS19"/>
</dbReference>
<evidence type="ECO:0000256" key="1">
    <source>
        <dbReference type="ARBA" id="ARBA00010014"/>
    </source>
</evidence>
<dbReference type="InterPro" id="IPR036390">
    <property type="entry name" value="WH_DNA-bd_sf"/>
</dbReference>
<comment type="similarity">
    <text evidence="1 4">Belongs to the eukaryotic ribosomal protein eS19 family.</text>
</comment>
<evidence type="ECO:0000313" key="7">
    <source>
        <dbReference type="Proteomes" id="UP000199170"/>
    </source>
</evidence>
<dbReference type="RefSeq" id="WP_089765159.1">
    <property type="nucleotide sequence ID" value="NZ_FNPB01000001.1"/>
</dbReference>
<dbReference type="PANTHER" id="PTHR11710">
    <property type="entry name" value="40S RIBOSOMAL PROTEIN S19"/>
    <property type="match status" value="1"/>
</dbReference>
<keyword evidence="3 4" id="KW-0687">Ribonucleoprotein</keyword>
<name>A0A1H3DPP8_9EURY</name>
<keyword evidence="7" id="KW-1185">Reference proteome</keyword>
<proteinExistence type="inferred from homology"/>
<comment type="function">
    <text evidence="4">May be involved in maturation of the 30S ribosomal subunit.</text>
</comment>
<dbReference type="HAMAP" id="MF_01474">
    <property type="entry name" value="Ribosomal_eS19"/>
    <property type="match status" value="1"/>
</dbReference>
<evidence type="ECO:0000256" key="2">
    <source>
        <dbReference type="ARBA" id="ARBA00022980"/>
    </source>
</evidence>
<feature type="region of interest" description="Disordered" evidence="5">
    <location>
        <begin position="117"/>
        <end position="137"/>
    </location>
</feature>
<accession>A0A1H3DPP8</accession>
<dbReference type="OrthoDB" id="371836at2157"/>
<dbReference type="Proteomes" id="UP000199170">
    <property type="component" value="Unassembled WGS sequence"/>
</dbReference>
<dbReference type="PANTHER" id="PTHR11710:SF0">
    <property type="entry name" value="40S RIBOSOMAL PROTEIN S19"/>
    <property type="match status" value="1"/>
</dbReference>
<protein>
    <recommendedName>
        <fullName evidence="4">Small ribosomal subunit protein eS19</fullName>
    </recommendedName>
</protein>
<dbReference type="GO" id="GO:0006412">
    <property type="term" value="P:translation"/>
    <property type="evidence" value="ECO:0007669"/>
    <property type="project" value="UniProtKB-UniRule"/>
</dbReference>
<dbReference type="GO" id="GO:0000028">
    <property type="term" value="P:ribosomal small subunit assembly"/>
    <property type="evidence" value="ECO:0007669"/>
    <property type="project" value="TreeGrafter"/>
</dbReference>
<dbReference type="NCBIfam" id="NF006811">
    <property type="entry name" value="PRK09333.1"/>
    <property type="match status" value="1"/>
</dbReference>
<dbReference type="InterPro" id="IPR036388">
    <property type="entry name" value="WH-like_DNA-bd_sf"/>
</dbReference>
<dbReference type="SUPFAM" id="SSF46785">
    <property type="entry name" value="Winged helix' DNA-binding domain"/>
    <property type="match status" value="1"/>
</dbReference>
<dbReference type="GO" id="GO:0003723">
    <property type="term" value="F:RNA binding"/>
    <property type="evidence" value="ECO:0007669"/>
    <property type="project" value="TreeGrafter"/>
</dbReference>
<evidence type="ECO:0000256" key="5">
    <source>
        <dbReference type="SAM" id="MobiDB-lite"/>
    </source>
</evidence>
<evidence type="ECO:0000313" key="6">
    <source>
        <dbReference type="EMBL" id="SDX68502.1"/>
    </source>
</evidence>
<dbReference type="EMBL" id="FNPB01000001">
    <property type="protein sequence ID" value="SDX68502.1"/>
    <property type="molecule type" value="Genomic_DNA"/>
</dbReference>